<accession>S5TFQ5</accession>
<dbReference type="InterPro" id="IPR038728">
    <property type="entry name" value="YkvI-like"/>
</dbReference>
<dbReference type="PATRIC" id="fig|1224163.3.peg.296"/>
<feature type="region of interest" description="Disordered" evidence="1">
    <location>
        <begin position="407"/>
        <end position="451"/>
    </location>
</feature>
<dbReference type="PANTHER" id="PTHR37814:SF1">
    <property type="entry name" value="MEMBRANE PROTEIN"/>
    <property type="match status" value="1"/>
</dbReference>
<evidence type="ECO:0000313" key="3">
    <source>
        <dbReference type="EMBL" id="AGS33776.1"/>
    </source>
</evidence>
<dbReference type="OrthoDB" id="4424890at2"/>
<feature type="transmembrane region" description="Helical" evidence="2">
    <location>
        <begin position="144"/>
        <end position="163"/>
    </location>
</feature>
<feature type="transmembrane region" description="Helical" evidence="2">
    <location>
        <begin position="297"/>
        <end position="317"/>
    </location>
</feature>
<dbReference type="AlphaFoldDB" id="S5TFQ5"/>
<feature type="compositionally biased region" description="Basic and acidic residues" evidence="1">
    <location>
        <begin position="411"/>
        <end position="439"/>
    </location>
</feature>
<keyword evidence="2" id="KW-0812">Transmembrane</keyword>
<feature type="transmembrane region" description="Helical" evidence="2">
    <location>
        <begin position="259"/>
        <end position="285"/>
    </location>
</feature>
<keyword evidence="2" id="KW-0472">Membrane</keyword>
<proteinExistence type="predicted"/>
<dbReference type="Gene3D" id="1.20.1740.10">
    <property type="entry name" value="Amino acid/polyamine transporter I"/>
    <property type="match status" value="1"/>
</dbReference>
<name>S5TFQ5_9CORY</name>
<feature type="transmembrane region" description="Helical" evidence="2">
    <location>
        <begin position="80"/>
        <end position="101"/>
    </location>
</feature>
<feature type="transmembrane region" description="Helical" evidence="2">
    <location>
        <begin position="113"/>
        <end position="132"/>
    </location>
</feature>
<dbReference type="EMBL" id="CP003924">
    <property type="protein sequence ID" value="AGS33776.1"/>
    <property type="molecule type" value="Genomic_DNA"/>
</dbReference>
<evidence type="ECO:0000313" key="4">
    <source>
        <dbReference type="Proteomes" id="UP000015388"/>
    </source>
</evidence>
<dbReference type="eggNOG" id="COG3949">
    <property type="taxonomic scope" value="Bacteria"/>
</dbReference>
<dbReference type="PANTHER" id="PTHR37814">
    <property type="entry name" value="CONSERVED MEMBRANE PROTEIN"/>
    <property type="match status" value="1"/>
</dbReference>
<evidence type="ECO:0000256" key="1">
    <source>
        <dbReference type="SAM" id="MobiDB-lite"/>
    </source>
</evidence>
<protein>
    <recommendedName>
        <fullName evidence="5">Membrane protein YkvI</fullName>
    </recommendedName>
</protein>
<feature type="transmembrane region" description="Helical" evidence="2">
    <location>
        <begin position="323"/>
        <end position="346"/>
    </location>
</feature>
<feature type="transmembrane region" description="Helical" evidence="2">
    <location>
        <begin position="183"/>
        <end position="206"/>
    </location>
</feature>
<dbReference type="RefSeq" id="WP_020933711.1">
    <property type="nucleotide sequence ID" value="NC_021915.1"/>
</dbReference>
<reference evidence="3 4" key="1">
    <citation type="submission" date="2012-11" db="EMBL/GenBank/DDBJ databases">
        <title>The complete genome sequence of Corynebacterium maris Coryn-1 (=DSM 45190).</title>
        <authorList>
            <person name="Schaffert L."/>
            <person name="Albersmeier A."/>
            <person name="Kalinowski J."/>
            <person name="Ruckert C."/>
        </authorList>
    </citation>
    <scope>NUCLEOTIDE SEQUENCE [LARGE SCALE GENOMIC DNA]</scope>
    <source>
        <strain evidence="4">Coryn-1</strain>
    </source>
</reference>
<keyword evidence="2" id="KW-1133">Transmembrane helix</keyword>
<feature type="transmembrane region" description="Helical" evidence="2">
    <location>
        <begin position="34"/>
        <end position="59"/>
    </location>
</feature>
<dbReference type="HOGENOM" id="CLU_043930_1_0_11"/>
<dbReference type="Proteomes" id="UP000015388">
    <property type="component" value="Chromosome"/>
</dbReference>
<organism evidence="3 4">
    <name type="scientific">Corynebacterium maris DSM 45190</name>
    <dbReference type="NCBI Taxonomy" id="1224163"/>
    <lineage>
        <taxon>Bacteria</taxon>
        <taxon>Bacillati</taxon>
        <taxon>Actinomycetota</taxon>
        <taxon>Actinomycetes</taxon>
        <taxon>Mycobacteriales</taxon>
        <taxon>Corynebacteriaceae</taxon>
        <taxon>Corynebacterium</taxon>
    </lineage>
</organism>
<dbReference type="STRING" id="1224163.B841_01465"/>
<sequence length="451" mass="49045">MFRTGLGIALAFTGVIVGAGFASGQEAVQFFVAFGTWGLAGALLASVLMIVSGIAILQFGSYFQAQEHTAVLSRISGKTMSWLLDIATVVTLFAIGFVMFAGGGSNLEQQFGWPVWVGALLMLVLVLVTGMLDVDKVSKIIGAVTPFVIVFIVFVTVWTLFTADYDVAGLNVAAQEVQTTLPNWWIAALNYVGLCVMTAVSMAAVIGGNFLDTKAAGVGGLIGGLFFLVMLLLLVAALFLEVETVGGAELPVLALIDDIHPILGLLMSVVIFAMIYNTAIGMFYALGKRLTRNRREWYRPVFIVACLIGFGLSFVGFSDLVSYVYPALGYLGIVMIAVLAVAWLRGGSKLRAEGRRRVRAKDLTRRRMDPRLRFTKRQQRELGKIIAASNIPDEEFTEQLEDEIHEELESERDLDYDREDPASDVVYVDHSDPQTRAEYDAGQGGADRPQG</sequence>
<dbReference type="KEGG" id="cmd:B841_01465"/>
<keyword evidence="4" id="KW-1185">Reference proteome</keyword>
<gene>
    <name evidence="3" type="ORF">B841_01465</name>
</gene>
<feature type="transmembrane region" description="Helical" evidence="2">
    <location>
        <begin position="218"/>
        <end position="239"/>
    </location>
</feature>
<evidence type="ECO:0008006" key="5">
    <source>
        <dbReference type="Google" id="ProtNLM"/>
    </source>
</evidence>
<evidence type="ECO:0000256" key="2">
    <source>
        <dbReference type="SAM" id="Phobius"/>
    </source>
</evidence>